<dbReference type="STRING" id="1202772.A0A1V9ZJ96"/>
<keyword evidence="2" id="KW-1185">Reference proteome</keyword>
<dbReference type="Proteomes" id="UP000243579">
    <property type="component" value="Unassembled WGS sequence"/>
</dbReference>
<proteinExistence type="predicted"/>
<comment type="caution">
    <text evidence="1">The sequence shown here is derived from an EMBL/GenBank/DDBJ whole genome shotgun (WGS) entry which is preliminary data.</text>
</comment>
<dbReference type="AlphaFoldDB" id="A0A1V9ZJ96"/>
<protein>
    <submittedName>
        <fullName evidence="1">Uncharacterized protein</fullName>
    </submittedName>
</protein>
<gene>
    <name evidence="1" type="ORF">ACHHYP_09248</name>
</gene>
<organism evidence="1 2">
    <name type="scientific">Achlya hypogyna</name>
    <name type="common">Oomycete</name>
    <name type="synonym">Protoachlya hypogyna</name>
    <dbReference type="NCBI Taxonomy" id="1202772"/>
    <lineage>
        <taxon>Eukaryota</taxon>
        <taxon>Sar</taxon>
        <taxon>Stramenopiles</taxon>
        <taxon>Oomycota</taxon>
        <taxon>Saprolegniomycetes</taxon>
        <taxon>Saprolegniales</taxon>
        <taxon>Achlyaceae</taxon>
        <taxon>Achlya</taxon>
    </lineage>
</organism>
<evidence type="ECO:0000313" key="1">
    <source>
        <dbReference type="EMBL" id="OQR98046.1"/>
    </source>
</evidence>
<dbReference type="GO" id="GO:0016757">
    <property type="term" value="F:glycosyltransferase activity"/>
    <property type="evidence" value="ECO:0007669"/>
    <property type="project" value="InterPro"/>
</dbReference>
<dbReference type="InterPro" id="IPR044845">
    <property type="entry name" value="HPAT/SRGT1-like"/>
</dbReference>
<dbReference type="PANTHER" id="PTHR31485">
    <property type="entry name" value="PEPTIDYL SERINE ALPHA-GALACTOSYLTRANSFERASE"/>
    <property type="match status" value="1"/>
</dbReference>
<dbReference type="PANTHER" id="PTHR31485:SF7">
    <property type="entry name" value="PEPTIDYL SERINE ALPHA-GALACTOSYLTRANSFERASE"/>
    <property type="match status" value="1"/>
</dbReference>
<sequence length="474" mass="54039">MDRRRLGLMTAVLLAFGLAFLTFSFEVQIMTHREPAPFAAPVVDHIEANVIAPPPMVLRQLVREEFSLAHTLDPTTHVHLVFTTSCNQANRLFLSSSLQISLSRVGHRGPLTEIVLGCSDDDKQLLATRPTFYYDFRYHFAPDFSLQGDDHYTPYNKPFGIRHFLHHATRPDNLSVALIDADYILFKPLRINTGATWAKYYQNTNMRKPDDISDTVVDGTALAQNMKAFLGGRWFNNRNSTMKNLVCGSGHCANVSTDDAFEFYEPAGTPYIMTRSDWHRFVDDYVNFTVVGRHYQKEWMVEMYAYGAAAANQDIKHTLLKHLGPATPAYQNTEYWDFLPNSTINPCLDSIEMVLPQDPPVGIHYAMYYGADDKINSGYWFSKHRLPKDITECDAMLLQLPPPTEWTKIDSMELNEKARQAKRHNVWLECTLTKYTNQVLVEIKSKMCPLGFNTHRGISLDATKTKQSAYASKT</sequence>
<evidence type="ECO:0000313" key="2">
    <source>
        <dbReference type="Proteomes" id="UP000243579"/>
    </source>
</evidence>
<reference evidence="1 2" key="1">
    <citation type="journal article" date="2014" name="Genome Biol. Evol.">
        <title>The secreted proteins of Achlya hypogyna and Thraustotheca clavata identify the ancestral oomycete secretome and reveal gene acquisitions by horizontal gene transfer.</title>
        <authorList>
            <person name="Misner I."/>
            <person name="Blouin N."/>
            <person name="Leonard G."/>
            <person name="Richards T.A."/>
            <person name="Lane C.E."/>
        </authorList>
    </citation>
    <scope>NUCLEOTIDE SEQUENCE [LARGE SCALE GENOMIC DNA]</scope>
    <source>
        <strain evidence="1 2">ATCC 48635</strain>
    </source>
</reference>
<dbReference type="EMBL" id="JNBR01000091">
    <property type="protein sequence ID" value="OQR98046.1"/>
    <property type="molecule type" value="Genomic_DNA"/>
</dbReference>
<dbReference type="OrthoDB" id="2015991at2759"/>
<accession>A0A1V9ZJ96</accession>
<name>A0A1V9ZJ96_ACHHY</name>